<reference evidence="2" key="1">
    <citation type="submission" date="2021-01" db="EMBL/GenBank/DDBJ databases">
        <title>Adiantum capillus-veneris genome.</title>
        <authorList>
            <person name="Fang Y."/>
            <person name="Liao Q."/>
        </authorList>
    </citation>
    <scope>NUCLEOTIDE SEQUENCE</scope>
    <source>
        <strain evidence="2">H3</strain>
        <tissue evidence="2">Leaf</tissue>
    </source>
</reference>
<accession>A0A9D4ZGX6</accession>
<feature type="compositionally biased region" description="Basic and acidic residues" evidence="1">
    <location>
        <begin position="123"/>
        <end position="133"/>
    </location>
</feature>
<dbReference type="EMBL" id="JABFUD020000012">
    <property type="protein sequence ID" value="KAI5072775.1"/>
    <property type="molecule type" value="Genomic_DNA"/>
</dbReference>
<dbReference type="AlphaFoldDB" id="A0A9D4ZGX6"/>
<organism evidence="2 3">
    <name type="scientific">Adiantum capillus-veneris</name>
    <name type="common">Maidenhair fern</name>
    <dbReference type="NCBI Taxonomy" id="13818"/>
    <lineage>
        <taxon>Eukaryota</taxon>
        <taxon>Viridiplantae</taxon>
        <taxon>Streptophyta</taxon>
        <taxon>Embryophyta</taxon>
        <taxon>Tracheophyta</taxon>
        <taxon>Polypodiopsida</taxon>
        <taxon>Polypodiidae</taxon>
        <taxon>Polypodiales</taxon>
        <taxon>Pteridineae</taxon>
        <taxon>Pteridaceae</taxon>
        <taxon>Vittarioideae</taxon>
        <taxon>Adiantum</taxon>
    </lineage>
</organism>
<keyword evidence="3" id="KW-1185">Reference proteome</keyword>
<evidence type="ECO:0000313" key="2">
    <source>
        <dbReference type="EMBL" id="KAI5072775.1"/>
    </source>
</evidence>
<evidence type="ECO:0000313" key="3">
    <source>
        <dbReference type="Proteomes" id="UP000886520"/>
    </source>
</evidence>
<comment type="caution">
    <text evidence="2">The sequence shown here is derived from an EMBL/GenBank/DDBJ whole genome shotgun (WGS) entry which is preliminary data.</text>
</comment>
<name>A0A9D4ZGX6_ADICA</name>
<feature type="region of interest" description="Disordered" evidence="1">
    <location>
        <begin position="115"/>
        <end position="155"/>
    </location>
</feature>
<dbReference type="Proteomes" id="UP000886520">
    <property type="component" value="Chromosome 12"/>
</dbReference>
<sequence length="155" mass="17251">MGTTGQITKVERKYVEEFVCTHLYGLRSDRLQELLQESSYKSFLDELCSATYSTLAAKFCGASGGIEVLIGGQFGHDVSRIIGQDCRVAKTLDKQIKGKSGFMDRMKEVEVLYRSMKQQGKRPRIEEEPKDVPEVPAASEVPISNKDPMPPNMGS</sequence>
<proteinExistence type="predicted"/>
<protein>
    <submittedName>
        <fullName evidence="2">Uncharacterized protein</fullName>
    </submittedName>
</protein>
<gene>
    <name evidence="2" type="ORF">GOP47_0012881</name>
</gene>
<evidence type="ECO:0000256" key="1">
    <source>
        <dbReference type="SAM" id="MobiDB-lite"/>
    </source>
</evidence>